<dbReference type="NCBIfam" id="TIGR02152">
    <property type="entry name" value="D_ribokin_bact"/>
    <property type="match status" value="1"/>
</dbReference>
<dbReference type="InterPro" id="IPR002139">
    <property type="entry name" value="Ribo/fructo_kinase"/>
</dbReference>
<keyword evidence="4 12" id="KW-0808">Transferase</keyword>
<evidence type="ECO:0000256" key="12">
    <source>
        <dbReference type="HAMAP-Rule" id="MF_01987"/>
    </source>
</evidence>
<dbReference type="EC" id="2.7.1.15" evidence="2 12"/>
<feature type="binding site" evidence="12">
    <location>
        <position position="262"/>
    </location>
    <ligand>
        <name>K(+)</name>
        <dbReference type="ChEBI" id="CHEBI:29103"/>
    </ligand>
</feature>
<dbReference type="Gene3D" id="3.40.1190.20">
    <property type="match status" value="1"/>
</dbReference>
<dbReference type="InterPro" id="IPR011877">
    <property type="entry name" value="Ribokinase"/>
</dbReference>
<feature type="active site" description="Proton acceptor" evidence="12">
    <location>
        <position position="266"/>
    </location>
</feature>
<dbReference type="SUPFAM" id="SSF53613">
    <property type="entry name" value="Ribokinase-like"/>
    <property type="match status" value="1"/>
</dbReference>
<evidence type="ECO:0000256" key="10">
    <source>
        <dbReference type="ARBA" id="ARBA00022958"/>
    </source>
</evidence>
<comment type="caution">
    <text evidence="12">Lacks conserved residue(s) required for the propagation of feature annotation.</text>
</comment>
<dbReference type="Proteomes" id="UP001385892">
    <property type="component" value="Unassembled WGS sequence"/>
</dbReference>
<feature type="binding site" evidence="12">
    <location>
        <position position="197"/>
    </location>
    <ligand>
        <name>ATP</name>
        <dbReference type="ChEBI" id="CHEBI:30616"/>
    </ligand>
</feature>
<keyword evidence="8 12" id="KW-0067">ATP-binding</keyword>
<feature type="binding site" evidence="12">
    <location>
        <begin position="21"/>
        <end position="23"/>
    </location>
    <ligand>
        <name>substrate</name>
    </ligand>
</feature>
<comment type="caution">
    <text evidence="14">The sequence shown here is derived from an EMBL/GenBank/DDBJ whole genome shotgun (WGS) entry which is preliminary data.</text>
</comment>
<evidence type="ECO:0000313" key="15">
    <source>
        <dbReference type="Proteomes" id="UP001385892"/>
    </source>
</evidence>
<dbReference type="PANTHER" id="PTHR10584">
    <property type="entry name" value="SUGAR KINASE"/>
    <property type="match status" value="1"/>
</dbReference>
<feature type="binding site" evidence="12">
    <location>
        <position position="299"/>
    </location>
    <ligand>
        <name>K(+)</name>
        <dbReference type="ChEBI" id="CHEBI:29103"/>
    </ligand>
</feature>
<gene>
    <name evidence="12 14" type="primary">rbsK</name>
    <name evidence="14" type="ORF">WKW82_31210</name>
</gene>
<feature type="binding site" evidence="12">
    <location>
        <position position="266"/>
    </location>
    <ligand>
        <name>substrate</name>
    </ligand>
</feature>
<proteinExistence type="inferred from homology"/>
<protein>
    <recommendedName>
        <fullName evidence="3 12">Ribokinase</fullName>
        <shortName evidence="12">RK</shortName>
        <ecNumber evidence="2 12">2.7.1.15</ecNumber>
    </recommendedName>
</protein>
<dbReference type="InterPro" id="IPR011611">
    <property type="entry name" value="PfkB_dom"/>
</dbReference>
<evidence type="ECO:0000256" key="11">
    <source>
        <dbReference type="ARBA" id="ARBA00023277"/>
    </source>
</evidence>
<evidence type="ECO:0000256" key="7">
    <source>
        <dbReference type="ARBA" id="ARBA00022777"/>
    </source>
</evidence>
<name>A0ABU8WUD3_9BURK</name>
<keyword evidence="5 12" id="KW-0479">Metal-binding</keyword>
<evidence type="ECO:0000256" key="2">
    <source>
        <dbReference type="ARBA" id="ARBA00012035"/>
    </source>
</evidence>
<evidence type="ECO:0000256" key="9">
    <source>
        <dbReference type="ARBA" id="ARBA00022842"/>
    </source>
</evidence>
<keyword evidence="11 12" id="KW-0119">Carbohydrate metabolism</keyword>
<comment type="similarity">
    <text evidence="12">Belongs to the carbohydrate kinase PfkB family. Ribokinase subfamily.</text>
</comment>
<evidence type="ECO:0000256" key="3">
    <source>
        <dbReference type="ARBA" id="ARBA00016943"/>
    </source>
</evidence>
<keyword evidence="6 12" id="KW-0547">Nucleotide-binding</keyword>
<comment type="pathway">
    <text evidence="12">Carbohydrate metabolism; D-ribose degradation; D-ribose 5-phosphate from beta-D-ribopyranose: step 2/2.</text>
</comment>
<dbReference type="InterPro" id="IPR029056">
    <property type="entry name" value="Ribokinase-like"/>
</dbReference>
<dbReference type="EMBL" id="JBBKZT010000019">
    <property type="protein sequence ID" value="MEJ8851142.1"/>
    <property type="molecule type" value="Genomic_DNA"/>
</dbReference>
<evidence type="ECO:0000259" key="13">
    <source>
        <dbReference type="Pfam" id="PF00294"/>
    </source>
</evidence>
<feature type="binding site" evidence="12">
    <location>
        <begin position="233"/>
        <end position="238"/>
    </location>
    <ligand>
        <name>ATP</name>
        <dbReference type="ChEBI" id="CHEBI:30616"/>
    </ligand>
</feature>
<dbReference type="PRINTS" id="PR00990">
    <property type="entry name" value="RIBOKINASE"/>
</dbReference>
<evidence type="ECO:0000313" key="14">
    <source>
        <dbReference type="EMBL" id="MEJ8851142.1"/>
    </source>
</evidence>
<feature type="binding site" evidence="12">
    <location>
        <position position="260"/>
    </location>
    <ligand>
        <name>K(+)</name>
        <dbReference type="ChEBI" id="CHEBI:29103"/>
    </ligand>
</feature>
<reference evidence="14 15" key="1">
    <citation type="submission" date="2024-03" db="EMBL/GenBank/DDBJ databases">
        <title>Novel species of the genus Variovorax.</title>
        <authorList>
            <person name="Liu Q."/>
            <person name="Xin Y.-H."/>
        </authorList>
    </citation>
    <scope>NUCLEOTIDE SEQUENCE [LARGE SCALE GENOMIC DNA]</scope>
    <source>
        <strain evidence="14 15">KACC 18900</strain>
    </source>
</reference>
<accession>A0ABU8WUD3</accession>
<evidence type="ECO:0000256" key="8">
    <source>
        <dbReference type="ARBA" id="ARBA00022840"/>
    </source>
</evidence>
<evidence type="ECO:0000256" key="1">
    <source>
        <dbReference type="ARBA" id="ARBA00005380"/>
    </source>
</evidence>
<keyword evidence="10 12" id="KW-0630">Potassium</keyword>
<dbReference type="InterPro" id="IPR002173">
    <property type="entry name" value="Carboh/pur_kinase_PfkB_CS"/>
</dbReference>
<feature type="binding site" evidence="12">
    <location>
        <position position="305"/>
    </location>
    <ligand>
        <name>K(+)</name>
        <dbReference type="ChEBI" id="CHEBI:29103"/>
    </ligand>
</feature>
<comment type="subcellular location">
    <subcellularLocation>
        <location evidence="12">Cytoplasm</location>
    </subcellularLocation>
</comment>
<feature type="binding site" evidence="12">
    <location>
        <begin position="265"/>
        <end position="266"/>
    </location>
    <ligand>
        <name>ATP</name>
        <dbReference type="ChEBI" id="CHEBI:30616"/>
    </ligand>
</feature>
<organism evidence="14 15">
    <name type="scientific">Variovorax rhizosphaerae</name>
    <dbReference type="NCBI Taxonomy" id="1836200"/>
    <lineage>
        <taxon>Bacteria</taxon>
        <taxon>Pseudomonadati</taxon>
        <taxon>Pseudomonadota</taxon>
        <taxon>Betaproteobacteria</taxon>
        <taxon>Burkholderiales</taxon>
        <taxon>Comamonadaceae</taxon>
        <taxon>Variovorax</taxon>
    </lineage>
</organism>
<dbReference type="PANTHER" id="PTHR10584:SF166">
    <property type="entry name" value="RIBOKINASE"/>
    <property type="match status" value="1"/>
</dbReference>
<keyword evidence="9 12" id="KW-0460">Magnesium</keyword>
<feature type="binding site" evidence="12">
    <location>
        <position position="301"/>
    </location>
    <ligand>
        <name>K(+)</name>
        <dbReference type="ChEBI" id="CHEBI:29103"/>
    </ligand>
</feature>
<feature type="binding site" evidence="12">
    <location>
        <position position="296"/>
    </location>
    <ligand>
        <name>K(+)</name>
        <dbReference type="ChEBI" id="CHEBI:29103"/>
    </ligand>
</feature>
<comment type="function">
    <text evidence="12">Catalyzes the phosphorylation of ribose at O-5 in a reaction requiring ATP and magnesium. The resulting D-ribose-5-phosphate can then be used either for sythesis of nucleotides, histidine, and tryptophan, or as a component of the pentose phosphate pathway.</text>
</comment>
<feature type="binding site" evidence="12">
    <location>
        <begin position="49"/>
        <end position="53"/>
    </location>
    <ligand>
        <name>substrate</name>
    </ligand>
</feature>
<comment type="activity regulation">
    <text evidence="12">Activated by a monovalent cation that binds near, but not in, the active site. The most likely occupant of the site in vivo is potassium. Ion binding induces a conformational change that may alter substrate affinity.</text>
</comment>
<dbReference type="Pfam" id="PF00294">
    <property type="entry name" value="PfkB"/>
    <property type="match status" value="1"/>
</dbReference>
<keyword evidence="12" id="KW-0963">Cytoplasm</keyword>
<comment type="subunit">
    <text evidence="12">Homodimer.</text>
</comment>
<dbReference type="GO" id="GO:0004747">
    <property type="term" value="F:ribokinase activity"/>
    <property type="evidence" value="ECO:0007669"/>
    <property type="project" value="UniProtKB-EC"/>
</dbReference>
<keyword evidence="15" id="KW-1185">Reference proteome</keyword>
<evidence type="ECO:0000256" key="6">
    <source>
        <dbReference type="ARBA" id="ARBA00022741"/>
    </source>
</evidence>
<dbReference type="CDD" id="cd01174">
    <property type="entry name" value="ribokinase"/>
    <property type="match status" value="1"/>
</dbReference>
<comment type="similarity">
    <text evidence="1">Belongs to the carbohydrate kinase pfkB family.</text>
</comment>
<dbReference type="PROSITE" id="PS00584">
    <property type="entry name" value="PFKB_KINASES_2"/>
    <property type="match status" value="1"/>
</dbReference>
<keyword evidence="7 12" id="KW-0418">Kinase</keyword>
<evidence type="ECO:0000256" key="5">
    <source>
        <dbReference type="ARBA" id="ARBA00022723"/>
    </source>
</evidence>
<feature type="binding site" evidence="12">
    <location>
        <position position="151"/>
    </location>
    <ligand>
        <name>substrate</name>
    </ligand>
</feature>
<feature type="domain" description="Carbohydrate kinase PfkB" evidence="13">
    <location>
        <begin position="13"/>
        <end position="309"/>
    </location>
</feature>
<dbReference type="HAMAP" id="MF_01987">
    <property type="entry name" value="Ribokinase"/>
    <property type="match status" value="1"/>
</dbReference>
<comment type="cofactor">
    <cofactor evidence="12">
        <name>Mg(2+)</name>
        <dbReference type="ChEBI" id="CHEBI:18420"/>
    </cofactor>
    <text evidence="12">Requires a divalent cation, most likely magnesium in vivo, as an electrophilic catalyst to aid phosphoryl group transfer. It is the chelate of the metal and the nucleotide that is the actual substrate.</text>
</comment>
<sequence>MSSNSSAQANRKGIVVLGIFAADLAFRAERMPRMGETLLGQRFNLGAGGKGSNQAVAAARVGGAVHLLTRIGDDAFGQLALDTWRSVGIDTRHARVMAGESTGAAFIFVSQQTGDNAIIVTGGAANGLSAKDIDAADDALADAAVFIAQLEQPVEAMQAGLRAARRHGVMTVLNPAPAPAEDLGDEVYGLCDYITPNESEAEALTGVAIKNIDDARVAAQRLLDRGVGCAVITLGSQGVLLHDATQSIHVPCFQAGAVVDTSGAGDAFNGAFTVALAERMTTLEALRFASAVAGISVTRPGTAPSMPTRAEALALLDAAPLPA</sequence>
<dbReference type="RefSeq" id="WP_340346664.1">
    <property type="nucleotide sequence ID" value="NZ_JBBKZT010000019.1"/>
</dbReference>
<evidence type="ECO:0000256" key="4">
    <source>
        <dbReference type="ARBA" id="ARBA00022679"/>
    </source>
</evidence>
<comment type="catalytic activity">
    <reaction evidence="12">
        <text>D-ribose + ATP = D-ribose 5-phosphate + ADP + H(+)</text>
        <dbReference type="Rhea" id="RHEA:13697"/>
        <dbReference type="ChEBI" id="CHEBI:15378"/>
        <dbReference type="ChEBI" id="CHEBI:30616"/>
        <dbReference type="ChEBI" id="CHEBI:47013"/>
        <dbReference type="ChEBI" id="CHEBI:78346"/>
        <dbReference type="ChEBI" id="CHEBI:456216"/>
        <dbReference type="EC" id="2.7.1.15"/>
    </reaction>
</comment>